<organism evidence="8 9">
    <name type="scientific">Colletotrichum costaricense</name>
    <dbReference type="NCBI Taxonomy" id="1209916"/>
    <lineage>
        <taxon>Eukaryota</taxon>
        <taxon>Fungi</taxon>
        <taxon>Dikarya</taxon>
        <taxon>Ascomycota</taxon>
        <taxon>Pezizomycotina</taxon>
        <taxon>Sordariomycetes</taxon>
        <taxon>Hypocreomycetidae</taxon>
        <taxon>Glomerellales</taxon>
        <taxon>Glomerellaceae</taxon>
        <taxon>Colletotrichum</taxon>
        <taxon>Colletotrichum acutatum species complex</taxon>
    </lineage>
</organism>
<dbReference type="InterPro" id="IPR049326">
    <property type="entry name" value="Rhodopsin_dom_fungi"/>
</dbReference>
<dbReference type="AlphaFoldDB" id="A0AAI9YEG3"/>
<feature type="transmembrane region" description="Helical" evidence="6">
    <location>
        <begin position="85"/>
        <end position="108"/>
    </location>
</feature>
<evidence type="ECO:0000313" key="9">
    <source>
        <dbReference type="Proteomes" id="UP001240678"/>
    </source>
</evidence>
<evidence type="ECO:0000313" key="8">
    <source>
        <dbReference type="EMBL" id="KAK1503135.1"/>
    </source>
</evidence>
<feature type="transmembrane region" description="Helical" evidence="6">
    <location>
        <begin position="120"/>
        <end position="141"/>
    </location>
</feature>
<comment type="subcellular location">
    <subcellularLocation>
        <location evidence="1">Membrane</location>
        <topology evidence="1">Multi-pass membrane protein</topology>
    </subcellularLocation>
</comment>
<feature type="domain" description="Rhodopsin" evidence="7">
    <location>
        <begin position="35"/>
        <end position="209"/>
    </location>
</feature>
<evidence type="ECO:0000256" key="3">
    <source>
        <dbReference type="ARBA" id="ARBA00022989"/>
    </source>
</evidence>
<comment type="caution">
    <text evidence="8">The sequence shown here is derived from an EMBL/GenBank/DDBJ whole genome shotgun (WGS) entry which is preliminary data.</text>
</comment>
<keyword evidence="9" id="KW-1185">Reference proteome</keyword>
<dbReference type="RefSeq" id="XP_060304220.1">
    <property type="nucleotide sequence ID" value="XM_060465222.1"/>
</dbReference>
<dbReference type="EMBL" id="MOOE01000042">
    <property type="protein sequence ID" value="KAK1503135.1"/>
    <property type="molecule type" value="Genomic_DNA"/>
</dbReference>
<dbReference type="PANTHER" id="PTHR33048:SF47">
    <property type="entry name" value="INTEGRAL MEMBRANE PROTEIN-RELATED"/>
    <property type="match status" value="1"/>
</dbReference>
<dbReference type="Proteomes" id="UP001240678">
    <property type="component" value="Unassembled WGS sequence"/>
</dbReference>
<proteinExistence type="inferred from homology"/>
<dbReference type="GO" id="GO:0016020">
    <property type="term" value="C:membrane"/>
    <property type="evidence" value="ECO:0007669"/>
    <property type="project" value="UniProtKB-SubCell"/>
</dbReference>
<dbReference type="PANTHER" id="PTHR33048">
    <property type="entry name" value="PTH11-LIKE INTEGRAL MEMBRANE PROTEIN (AFU_ORTHOLOGUE AFUA_5G11245)"/>
    <property type="match status" value="1"/>
</dbReference>
<reference evidence="8 9" key="1">
    <citation type="submission" date="2016-10" db="EMBL/GenBank/DDBJ databases">
        <title>The genome sequence of Colletotrichum fioriniae PJ7.</title>
        <authorList>
            <person name="Baroncelli R."/>
        </authorList>
    </citation>
    <scope>NUCLEOTIDE SEQUENCE [LARGE SCALE GENOMIC DNA]</scope>
    <source>
        <strain evidence="8 9">IMI 309622</strain>
    </source>
</reference>
<keyword evidence="4 6" id="KW-0472">Membrane</keyword>
<keyword evidence="3 6" id="KW-1133">Transmembrane helix</keyword>
<evidence type="ECO:0000256" key="2">
    <source>
        <dbReference type="ARBA" id="ARBA00022692"/>
    </source>
</evidence>
<evidence type="ECO:0000256" key="4">
    <source>
        <dbReference type="ARBA" id="ARBA00023136"/>
    </source>
</evidence>
<sequence length="210" mass="23243">MPKASGQTIIRPSSERYGSVTPMSLVVAKASEQVLLAALSTMYLYTAYIGFGMHYWTIPVGNGTVILKVPFLFCGTASGTNRWQLLYVGSLLYTLLQAVVKLSIVLFLMRIFPSTSFQRLSRVLGTFIILHGVLFLIPYAVQCIPVDSIWDRNITDRKCVNLPAVGYSSSALAIAEDIAILLLPIPQVWRLQISLQRRLALLALFSIGFL</sequence>
<evidence type="ECO:0000256" key="5">
    <source>
        <dbReference type="ARBA" id="ARBA00038359"/>
    </source>
</evidence>
<name>A0AAI9YEG3_9PEZI</name>
<dbReference type="InterPro" id="IPR052337">
    <property type="entry name" value="SAT4-like"/>
</dbReference>
<comment type="similarity">
    <text evidence="5">Belongs to the SAT4 family.</text>
</comment>
<dbReference type="Pfam" id="PF20684">
    <property type="entry name" value="Fung_rhodopsin"/>
    <property type="match status" value="1"/>
</dbReference>
<protein>
    <submittedName>
        <fullName evidence="8">Integral membrane protein</fullName>
    </submittedName>
</protein>
<dbReference type="GeneID" id="85348769"/>
<evidence type="ECO:0000259" key="7">
    <source>
        <dbReference type="Pfam" id="PF20684"/>
    </source>
</evidence>
<gene>
    <name evidence="8" type="ORF">CCOS01_17088</name>
</gene>
<feature type="transmembrane region" description="Helical" evidence="6">
    <location>
        <begin position="34"/>
        <end position="56"/>
    </location>
</feature>
<accession>A0AAI9YEG3</accession>
<evidence type="ECO:0000256" key="6">
    <source>
        <dbReference type="SAM" id="Phobius"/>
    </source>
</evidence>
<evidence type="ECO:0000256" key="1">
    <source>
        <dbReference type="ARBA" id="ARBA00004141"/>
    </source>
</evidence>
<keyword evidence="2 6" id="KW-0812">Transmembrane</keyword>